<dbReference type="AlphaFoldDB" id="A0A1A9V137"/>
<proteinExistence type="predicted"/>
<organism evidence="1 2">
    <name type="scientific">Glossina austeni</name>
    <name type="common">Savannah tsetse fly</name>
    <dbReference type="NCBI Taxonomy" id="7395"/>
    <lineage>
        <taxon>Eukaryota</taxon>
        <taxon>Metazoa</taxon>
        <taxon>Ecdysozoa</taxon>
        <taxon>Arthropoda</taxon>
        <taxon>Hexapoda</taxon>
        <taxon>Insecta</taxon>
        <taxon>Pterygota</taxon>
        <taxon>Neoptera</taxon>
        <taxon>Endopterygota</taxon>
        <taxon>Diptera</taxon>
        <taxon>Brachycera</taxon>
        <taxon>Muscomorpha</taxon>
        <taxon>Hippoboscoidea</taxon>
        <taxon>Glossinidae</taxon>
        <taxon>Glossina</taxon>
    </lineage>
</organism>
<dbReference type="VEuPathDB" id="VectorBase:GAUT022390"/>
<protein>
    <recommendedName>
        <fullName evidence="3">Reverse transcriptase domain-containing protein</fullName>
    </recommendedName>
</protein>
<reference evidence="1" key="1">
    <citation type="submission" date="2020-05" db="UniProtKB">
        <authorList>
            <consortium name="EnsemblMetazoa"/>
        </authorList>
    </citation>
    <scope>IDENTIFICATION</scope>
    <source>
        <strain evidence="1">TTRI</strain>
    </source>
</reference>
<evidence type="ECO:0000313" key="1">
    <source>
        <dbReference type="EnsemblMetazoa" id="GAUT022390-PA"/>
    </source>
</evidence>
<dbReference type="EnsemblMetazoa" id="GAUT022390-RA">
    <property type="protein sequence ID" value="GAUT022390-PA"/>
    <property type="gene ID" value="GAUT022390"/>
</dbReference>
<dbReference type="PANTHER" id="PTHR33332">
    <property type="entry name" value="REVERSE TRANSCRIPTASE DOMAIN-CONTAINING PROTEIN"/>
    <property type="match status" value="1"/>
</dbReference>
<dbReference type="Proteomes" id="UP000078200">
    <property type="component" value="Unassembled WGS sequence"/>
</dbReference>
<evidence type="ECO:0008006" key="3">
    <source>
        <dbReference type="Google" id="ProtNLM"/>
    </source>
</evidence>
<evidence type="ECO:0000313" key="2">
    <source>
        <dbReference type="Proteomes" id="UP000078200"/>
    </source>
</evidence>
<accession>A0A1A9V137</accession>
<dbReference type="STRING" id="7395.A0A1A9V137"/>
<sequence length="246" mass="27776">MTILNNVNILNKISYFDVSLVSEKSHFGRILNNVDPEGCNASSTLLGVTESIKGDFKEAGISILVSLDLSKALIDLITKICCNLIMNSCFQVHCVRSLSSSCLVGDSLCFLKVGTHINGSVVEPEVCSVCAFEDDIQVLFHVTHPKNALQMIMSDILDRVERWMKSNFMLLNISKSKIRRFGIKHLGDVRIQLRRGELESVDKLKILDVIIDRKLDYSDHIDDICSRVCFTLLYWPYHVRHKVAIC</sequence>
<name>A0A1A9V137_GLOAU</name>
<keyword evidence="2" id="KW-1185">Reference proteome</keyword>